<keyword evidence="3" id="KW-1185">Reference proteome</keyword>
<feature type="compositionally biased region" description="Polar residues" evidence="1">
    <location>
        <begin position="284"/>
        <end position="295"/>
    </location>
</feature>
<feature type="region of interest" description="Disordered" evidence="1">
    <location>
        <begin position="163"/>
        <end position="193"/>
    </location>
</feature>
<dbReference type="Proteomes" id="UP000233551">
    <property type="component" value="Unassembled WGS sequence"/>
</dbReference>
<accession>A0A2I0JDH4</accession>
<proteinExistence type="predicted"/>
<comment type="caution">
    <text evidence="2">The sequence shown here is derived from an EMBL/GenBank/DDBJ whole genome shotgun (WGS) entry which is preliminary data.</text>
</comment>
<evidence type="ECO:0000313" key="2">
    <source>
        <dbReference type="EMBL" id="PKI53706.1"/>
    </source>
</evidence>
<gene>
    <name evidence="2" type="ORF">CRG98_025947</name>
</gene>
<evidence type="ECO:0000313" key="3">
    <source>
        <dbReference type="Proteomes" id="UP000233551"/>
    </source>
</evidence>
<sequence length="306" mass="33097">MYQTNVPLLNLLNPFRGSAGGGSCSTYITRSLGKDFILDLSRGLGPELLTHAWSSLVSSLRIKEWRNISCKRLADQLHEIGRNVDDEELTAYVLAGLPRENMLVNQEKRLRQYYPVPQLAPATALHVQTYPNKGGRGYQNGGCSSQGGCSNQGGGCGTGRSNSYGGGHDQSQWKNDAGYNPGHGSGGWERQGYRRGSSQVVYGRVQSPYAPVLVRLSGNFSSTQDVILGQGPSTVICQICNSVGHSALQCSEYFNQNQSQHVRKSLATLTLNDHPSANAYLDSGASSHMANSKGQSAREDPTQLPF</sequence>
<name>A0A2I0JDH4_PUNGR</name>
<feature type="region of interest" description="Disordered" evidence="1">
    <location>
        <begin position="280"/>
        <end position="306"/>
    </location>
</feature>
<protein>
    <submittedName>
        <fullName evidence="2">Uncharacterized protein</fullName>
    </submittedName>
</protein>
<evidence type="ECO:0000256" key="1">
    <source>
        <dbReference type="SAM" id="MobiDB-lite"/>
    </source>
</evidence>
<organism evidence="2 3">
    <name type="scientific">Punica granatum</name>
    <name type="common">Pomegranate</name>
    <dbReference type="NCBI Taxonomy" id="22663"/>
    <lineage>
        <taxon>Eukaryota</taxon>
        <taxon>Viridiplantae</taxon>
        <taxon>Streptophyta</taxon>
        <taxon>Embryophyta</taxon>
        <taxon>Tracheophyta</taxon>
        <taxon>Spermatophyta</taxon>
        <taxon>Magnoliopsida</taxon>
        <taxon>eudicotyledons</taxon>
        <taxon>Gunneridae</taxon>
        <taxon>Pentapetalae</taxon>
        <taxon>rosids</taxon>
        <taxon>malvids</taxon>
        <taxon>Myrtales</taxon>
        <taxon>Lythraceae</taxon>
        <taxon>Punica</taxon>
    </lineage>
</organism>
<dbReference type="PANTHER" id="PTHR47481:SF31">
    <property type="entry name" value="OS01G0873500 PROTEIN"/>
    <property type="match status" value="1"/>
</dbReference>
<dbReference type="EMBL" id="PGOL01001843">
    <property type="protein sequence ID" value="PKI53706.1"/>
    <property type="molecule type" value="Genomic_DNA"/>
</dbReference>
<dbReference type="AlphaFoldDB" id="A0A2I0JDH4"/>
<dbReference type="PANTHER" id="PTHR47481">
    <property type="match status" value="1"/>
</dbReference>
<reference evidence="2 3" key="1">
    <citation type="submission" date="2017-11" db="EMBL/GenBank/DDBJ databases">
        <title>De-novo sequencing of pomegranate (Punica granatum L.) genome.</title>
        <authorList>
            <person name="Akparov Z."/>
            <person name="Amiraslanov A."/>
            <person name="Hajiyeva S."/>
            <person name="Abbasov M."/>
            <person name="Kaur K."/>
            <person name="Hamwieh A."/>
            <person name="Solovyev V."/>
            <person name="Salamov A."/>
            <person name="Braich B."/>
            <person name="Kosarev P."/>
            <person name="Mahmoud A."/>
            <person name="Hajiyev E."/>
            <person name="Babayeva S."/>
            <person name="Izzatullayeva V."/>
            <person name="Mammadov A."/>
            <person name="Mammadov A."/>
            <person name="Sharifova S."/>
            <person name="Ojaghi J."/>
            <person name="Eynullazada K."/>
            <person name="Bayramov B."/>
            <person name="Abdulazimova A."/>
            <person name="Shahmuradov I."/>
        </authorList>
    </citation>
    <scope>NUCLEOTIDE SEQUENCE [LARGE SCALE GENOMIC DNA]</scope>
    <source>
        <strain evidence="3">cv. AG2017</strain>
        <tissue evidence="2">Leaf</tissue>
    </source>
</reference>
<feature type="compositionally biased region" description="Basic and acidic residues" evidence="1">
    <location>
        <begin position="296"/>
        <end position="306"/>
    </location>
</feature>